<evidence type="ECO:0000313" key="11">
    <source>
        <dbReference type="Proteomes" id="UP001229421"/>
    </source>
</evidence>
<feature type="region of interest" description="Disordered" evidence="7">
    <location>
        <begin position="259"/>
        <end position="284"/>
    </location>
</feature>
<accession>A0AAD8NDM2</accession>
<feature type="compositionally biased region" description="Low complexity" evidence="7">
    <location>
        <begin position="265"/>
        <end position="284"/>
    </location>
</feature>
<comment type="caution">
    <text evidence="10">The sequence shown here is derived from an EMBL/GenBank/DDBJ whole genome shotgun (WGS) entry which is preliminary data.</text>
</comment>
<dbReference type="InterPro" id="IPR001878">
    <property type="entry name" value="Znf_CCHC"/>
</dbReference>
<evidence type="ECO:0000313" key="10">
    <source>
        <dbReference type="EMBL" id="KAK1406099.1"/>
    </source>
</evidence>
<evidence type="ECO:0000256" key="2">
    <source>
        <dbReference type="ARBA" id="ARBA00022723"/>
    </source>
</evidence>
<keyword evidence="4" id="KW-0378">Hydrolase</keyword>
<evidence type="ECO:0000256" key="3">
    <source>
        <dbReference type="ARBA" id="ARBA00022750"/>
    </source>
</evidence>
<feature type="compositionally biased region" description="Acidic residues" evidence="7">
    <location>
        <begin position="2182"/>
        <end position="2202"/>
    </location>
</feature>
<keyword evidence="2" id="KW-0479">Metal-binding</keyword>
<feature type="compositionally biased region" description="Acidic residues" evidence="7">
    <location>
        <begin position="2209"/>
        <end position="2220"/>
    </location>
</feature>
<evidence type="ECO:0000259" key="9">
    <source>
        <dbReference type="PROSITE" id="PS50994"/>
    </source>
</evidence>
<dbReference type="SMART" id="SM00343">
    <property type="entry name" value="ZnF_C2HC"/>
    <property type="match status" value="1"/>
</dbReference>
<dbReference type="InterPro" id="IPR039537">
    <property type="entry name" value="Retrotran_Ty1/copia-like"/>
</dbReference>
<evidence type="ECO:0000256" key="7">
    <source>
        <dbReference type="SAM" id="MobiDB-lite"/>
    </source>
</evidence>
<dbReference type="SUPFAM" id="SSF53098">
    <property type="entry name" value="Ribonuclease H-like"/>
    <property type="match status" value="1"/>
</dbReference>
<dbReference type="InterPro" id="IPR054722">
    <property type="entry name" value="PolX-like_BBD"/>
</dbReference>
<dbReference type="GO" id="GO:0004190">
    <property type="term" value="F:aspartic-type endopeptidase activity"/>
    <property type="evidence" value="ECO:0007669"/>
    <property type="project" value="UniProtKB-KW"/>
</dbReference>
<feature type="compositionally biased region" description="Basic and acidic residues" evidence="7">
    <location>
        <begin position="1269"/>
        <end position="1281"/>
    </location>
</feature>
<proteinExistence type="predicted"/>
<evidence type="ECO:0000256" key="6">
    <source>
        <dbReference type="SAM" id="Coils"/>
    </source>
</evidence>
<keyword evidence="5" id="KW-0862">Zinc</keyword>
<keyword evidence="6" id="KW-0175">Coiled coil</keyword>
<feature type="coiled-coil region" evidence="6">
    <location>
        <begin position="2352"/>
        <end position="2403"/>
    </location>
</feature>
<organism evidence="10 11">
    <name type="scientific">Tagetes erecta</name>
    <name type="common">African marigold</name>
    <dbReference type="NCBI Taxonomy" id="13708"/>
    <lineage>
        <taxon>Eukaryota</taxon>
        <taxon>Viridiplantae</taxon>
        <taxon>Streptophyta</taxon>
        <taxon>Embryophyta</taxon>
        <taxon>Tracheophyta</taxon>
        <taxon>Spermatophyta</taxon>
        <taxon>Magnoliopsida</taxon>
        <taxon>eudicotyledons</taxon>
        <taxon>Gunneridae</taxon>
        <taxon>Pentapetalae</taxon>
        <taxon>asterids</taxon>
        <taxon>campanulids</taxon>
        <taxon>Asterales</taxon>
        <taxon>Asteraceae</taxon>
        <taxon>Asteroideae</taxon>
        <taxon>Heliantheae alliance</taxon>
        <taxon>Tageteae</taxon>
        <taxon>Tagetes</taxon>
    </lineage>
</organism>
<dbReference type="InterPro" id="IPR036397">
    <property type="entry name" value="RNaseH_sf"/>
</dbReference>
<dbReference type="InterPro" id="IPR013103">
    <property type="entry name" value="RVT_2"/>
</dbReference>
<sequence>MSNLGVKTELQDLNDRLLCALPSSWKQTVTLLKNTEKFPMELDLLIGKIEEVEIDEGSRNIDRSSSQTQYKYVVNPANTVDNAFLVQDATKFEDEGYLFVGASFFTDSAYFPNSPTYSQPQSPPRAQVQNQNLKNQSENQSSNVQAKVKDVMNILLQDDETKTAFTAFMASFQAYQGSHLSQMDVVLQDLFEMDPVDVEEMDLNWQMVMVAYRTQKHVYVNRSYRPHANKTVGFDKSKARCFSCNQYGHFSRECKAPKNFNDQASSSNQSQGQSSQQSSSYQGRNQRFFQKPYQSLPMPELKDEGKKPEDQTKALVVSVKDGYDWSAYAEQFTSDLTSNLALVCEIEEDWSEEGDGKMIEDVSEDYEDYDWSAKSDPTEESESEVALMATSNESSSSTEQPKVSNDLPPNYVPLPADVKERLCSEQCIQQVEHYQTNSFKIGDKLSKHEKIHEQLKIDHKISDEKILSLTESWNKTLKELELVTKQLEEMTKNFEQEKVAHAVTQVELKKVKSCKTMVEQLVNERGSEVLIESLKEEDGMTTEADDEASNKSDKKLEPVLIQLVEYPKLNPEPETTVKEEGEFSGYNDPEYIRWKKEQKAQVAAQLIKKQEEKKTEVSNAKKQKSKIMNNQSETKQTKGKSVLKSNENTKVQSVKTDKVKPVKKVSKGKTIKFVSAGTAVSVTKETILQKNVNSFKPRALMVRNQKFENNLDPKLEERFSALRRKQSMNANGQNNCYQHQNLLNETNFQNVQYRQVRPRRPINSWFVDSGCSRHMTGNHALLQDFKLKNGTHVAFGGHAGGKITGEGTVSNGVISFDKVNYCAQLNFNLLSVSQICDKSYSTLFDDSFCYILKPGFKIDNEWVVVKAPRDRDVYKLDMSQIDAETETTCLIAHASNDESQLWHRRLGHSNFRNMNRLVTGNHAVGIPSKKFSTTDLCPACLKGKQHRMSFKSKQENSISKPLQMLHMDLFGPTNVQTIGKKSYCFVIIDDFTRFSWVYFLHAKSETAELLKEFIIKVENQLECKVKILRSDNGTEFKNTNVDVFCAEKGIARQFSAPRTPQQNGVAERKNRTLIEAARSMLADAKIPITFWDEAIATACFVQNRTLLVQDKQKTSYELLFGRKPNISYLKAFGCPVSILNLNDQLGKFESKSDDGFLLGYSSVSKAYRVFNSKTNTVIETINVKFLENSFPLVAHGPEWLFDLDSLSKSFNSNLFDFSGKTNKESGDLGCFSDDSDNDEDGNLNSEYPFMSFHNPDHVKSSQDPGPSGSHEDQESNNREEDMISPNDGGSVQNQPSSDPNVEVVPESFDYFINSPDQVPNFTPHTSTILQDLPNLNTSNLESQVHGGDIPIHRIHKKHPVSQIIGPLNHRTTRSQTEQANVCLYSCFLSQVVPKNISEALQDNSWIEAMQEELLYIPNGPITDDVYVRQPPGFEDPDYPHRVYKLSKALYGLHQAPRIWYETLSKHLLEHGFTRGQIDPTLFMKRENDDLLCVQVYVDDIIFGSTSASMCKEFEEIMKSRFQMSSMGEINFFLGLQVKQSADGIFINQSKFVEKLLKKFKMQDCQTIRTPSDVNCKIQPDPKGKAVDQTLYRSMIGSLMYLTASRPDIMYAVCVCAKYQSDPRESHLVAVKRIFRYLKGKPNLGLWYPYEGNFELYSYSDSDFGGCVLDRKSTTGGCQFLGPRLVSWQCKKQTNVSVSTAEAEYIAASAGCSQVLWLQNQLLDYGFNFLKTPIYIDNTAAMFITANPVQHSKTKHIEIRYHFLRDNSEKAQAIRLKNKRFQNGTKRVPNVDQHQTKFQNGIQKIPKGNDRKEKFPKMELKRSPKVDQIRIEPRFHTVYDCAINAVEKVNRREKVKKSFKGCSRAKISNTTILPGKELFSRMENLKFEPKHNLVACLDESIPETDGYRDMIKFIKRTKFVYAICAKPVIYARLIKSFWRTAEVVRDENGVAVVRGNITREMVLTVSEEAIRNALRIDEDEVGMNDELTMDECKSCFVNMGHPPVFPKSQFYRAKLGKKYKLLCYVVQQCMSRRSAGFDNFPSDIASLIVAIAENKPFNMSRWIMNGFVFNLVKGKRFKFLMYPRFLQLMINIAYPIIRSEGYAGGMLYTEDMNDLSYRKMSIGNVPNVELFDYMRDIASNEEDVEGVYYHISHGEIVDPQDLVDEVPDNLLDDDEYFARHPEDEEEGENGDNDEDSDSDDEHDDGGNEGAESESNSEEAEIVEMTEPMEVEIENVVLEEPVEVASIEESVAEVPKDISVQYVRRKRSKQVKEPVIVEPEEIDVIQIAQEAMAEAETMAQIVEEADAGVADPTAVDIPTTSSQFAENVEQEKIDEYWDIHNQNLKTFKKLDEDHVKLVDEHVKLKDDYEKLKEEHENLKYDYKELKAECNTLEAEKEMLEKWLEETKPKKAGSSSDKDFSEEVVEVTESQVPKVYLTRARGTTNVGIMVESPIIIPDEAVAETVISDKAEGKRKLDAIPEIFGDEESSKKAKIDETVQIEPIQSVAVVETEKIDETVTESGAETEVFAVTDSEKEVGSEETVQVEPIQSEAVDMPETVAEVASQFEPVQTDDAPMIEALDDLDDIDFTESEDEAGPETNVVEEIPDDLDQRFPYLEKMKYNAVFLNGLTVSQINEEYEKCLIAQDKAAADEKEFVTEMGEWTPMQESLNIEDLPPTELYHQNPEEMSASDMRSWLSSRNYPYKTLKRLKSESLRKIVVSFMKTEKMYNRMFYLDYNNPQYFELTKRFKVLGPKDIPVMALREDAHKKRHELMDMFPSEVKSYNIPMEVRESWHKSATAGDVVRSLLSKGQSIAELLDSMIVPEKNKKVKIIAWKYDEVFDAFMIKRVNGLCDVYHYYSSIFKLEVQDLKELHKLRLINHTHAERGDKCAMLLDAEIARQPKYLDFRGQQEDTAYVQAKKERKKKRLVVTEDMYLEEFSDEYFDKVTNPGLKVIDGSQMTKPILRVFYNQETFELKLVRNLEDWDKDMITLFSTFELKLLHPSYIDFLRSYIMEKCKDALAEADRKLFVVMIEVIAAATEKIRVRKALLNSNLVRVDLPEIEYMRISRRGTLEVQVKGQEMPFEFYANIDFAGLNLDSLRRMNACPILTNESKPRQAKIAES</sequence>
<feature type="region of interest" description="Disordered" evidence="7">
    <location>
        <begin position="368"/>
        <end position="409"/>
    </location>
</feature>
<evidence type="ECO:0000256" key="4">
    <source>
        <dbReference type="ARBA" id="ARBA00022801"/>
    </source>
</evidence>
<dbReference type="Pfam" id="PF22936">
    <property type="entry name" value="Pol_BBD"/>
    <property type="match status" value="1"/>
</dbReference>
<protein>
    <submittedName>
        <fullName evidence="10">Uncharacterized protein</fullName>
    </submittedName>
</protein>
<dbReference type="GO" id="GO:0015074">
    <property type="term" value="P:DNA integration"/>
    <property type="evidence" value="ECO:0007669"/>
    <property type="project" value="InterPro"/>
</dbReference>
<dbReference type="Pfam" id="PF00665">
    <property type="entry name" value="rve"/>
    <property type="match status" value="1"/>
</dbReference>
<keyword evidence="1" id="KW-0645">Protease</keyword>
<gene>
    <name evidence="10" type="ORF">QVD17_41385</name>
</gene>
<dbReference type="CDD" id="cd09272">
    <property type="entry name" value="RNase_HI_RT_Ty1"/>
    <property type="match status" value="1"/>
</dbReference>
<dbReference type="PROSITE" id="PS50994">
    <property type="entry name" value="INTEGRASE"/>
    <property type="match status" value="1"/>
</dbReference>
<dbReference type="Pfam" id="PF13976">
    <property type="entry name" value="gag_pre-integrs"/>
    <property type="match status" value="1"/>
</dbReference>
<keyword evidence="5" id="KW-0863">Zinc-finger</keyword>
<dbReference type="SUPFAM" id="SSF57756">
    <property type="entry name" value="Retrovirus zinc finger-like domains"/>
    <property type="match status" value="1"/>
</dbReference>
<dbReference type="InterPro" id="IPR043502">
    <property type="entry name" value="DNA/RNA_pol_sf"/>
</dbReference>
<keyword evidence="3" id="KW-0064">Aspartyl protease</keyword>
<dbReference type="SUPFAM" id="SSF56672">
    <property type="entry name" value="DNA/RNA polymerases"/>
    <property type="match status" value="1"/>
</dbReference>
<feature type="domain" description="Integrase catalytic" evidence="9">
    <location>
        <begin position="957"/>
        <end position="1123"/>
    </location>
</feature>
<keyword evidence="11" id="KW-1185">Reference proteome</keyword>
<feature type="compositionally biased region" description="Polar residues" evidence="7">
    <location>
        <begin position="1287"/>
        <end position="1299"/>
    </location>
</feature>
<dbReference type="Proteomes" id="UP001229421">
    <property type="component" value="Unassembled WGS sequence"/>
</dbReference>
<dbReference type="InterPro" id="IPR012337">
    <property type="entry name" value="RNaseH-like_sf"/>
</dbReference>
<feature type="region of interest" description="Disordered" evidence="7">
    <location>
        <begin position="115"/>
        <end position="144"/>
    </location>
</feature>
<dbReference type="InterPro" id="IPR057670">
    <property type="entry name" value="SH3_retrovirus"/>
</dbReference>
<feature type="region of interest" description="Disordered" evidence="7">
    <location>
        <begin position="1226"/>
        <end position="1302"/>
    </location>
</feature>
<dbReference type="GO" id="GO:0008270">
    <property type="term" value="F:zinc ion binding"/>
    <property type="evidence" value="ECO:0007669"/>
    <property type="project" value="UniProtKB-KW"/>
</dbReference>
<dbReference type="EMBL" id="JAUHHV010000012">
    <property type="protein sequence ID" value="KAK1406099.1"/>
    <property type="molecule type" value="Genomic_DNA"/>
</dbReference>
<dbReference type="Pfam" id="PF25597">
    <property type="entry name" value="SH3_retrovirus"/>
    <property type="match status" value="1"/>
</dbReference>
<dbReference type="InterPro" id="IPR036875">
    <property type="entry name" value="Znf_CCHC_sf"/>
</dbReference>
<dbReference type="InterPro" id="IPR001584">
    <property type="entry name" value="Integrase_cat-core"/>
</dbReference>
<feature type="domain" description="CCHC-type" evidence="8">
    <location>
        <begin position="240"/>
        <end position="255"/>
    </location>
</feature>
<name>A0AAD8NDM2_TARER</name>
<dbReference type="PANTHER" id="PTHR42648:SF32">
    <property type="entry name" value="RIBONUCLEASE H-LIKE DOMAIN, GAG-PRE-INTEGRASE DOMAIN PROTEIN-RELATED"/>
    <property type="match status" value="1"/>
</dbReference>
<evidence type="ECO:0000256" key="5">
    <source>
        <dbReference type="PROSITE-ProRule" id="PRU00047"/>
    </source>
</evidence>
<dbReference type="InterPro" id="IPR025724">
    <property type="entry name" value="GAG-pre-integrase_dom"/>
</dbReference>
<feature type="compositionally biased region" description="Polar residues" evidence="7">
    <location>
        <begin position="127"/>
        <end position="144"/>
    </location>
</feature>
<dbReference type="Pfam" id="PF07727">
    <property type="entry name" value="RVT_2"/>
    <property type="match status" value="1"/>
</dbReference>
<feature type="region of interest" description="Disordered" evidence="7">
    <location>
        <begin position="2179"/>
        <end position="2220"/>
    </location>
</feature>
<evidence type="ECO:0000259" key="8">
    <source>
        <dbReference type="PROSITE" id="PS50158"/>
    </source>
</evidence>
<feature type="region of interest" description="Disordered" evidence="7">
    <location>
        <begin position="612"/>
        <end position="644"/>
    </location>
</feature>
<dbReference type="PANTHER" id="PTHR42648">
    <property type="entry name" value="TRANSPOSASE, PUTATIVE-RELATED"/>
    <property type="match status" value="1"/>
</dbReference>
<reference evidence="10" key="1">
    <citation type="journal article" date="2023" name="bioRxiv">
        <title>Improved chromosome-level genome assembly for marigold (Tagetes erecta).</title>
        <authorList>
            <person name="Jiang F."/>
            <person name="Yuan L."/>
            <person name="Wang S."/>
            <person name="Wang H."/>
            <person name="Xu D."/>
            <person name="Wang A."/>
            <person name="Fan W."/>
        </authorList>
    </citation>
    <scope>NUCLEOTIDE SEQUENCE</scope>
    <source>
        <strain evidence="10">WSJ</strain>
        <tissue evidence="10">Leaf</tissue>
    </source>
</reference>
<dbReference type="GO" id="GO:0003676">
    <property type="term" value="F:nucleic acid binding"/>
    <property type="evidence" value="ECO:0007669"/>
    <property type="project" value="InterPro"/>
</dbReference>
<evidence type="ECO:0000256" key="1">
    <source>
        <dbReference type="ARBA" id="ARBA00022670"/>
    </source>
</evidence>
<dbReference type="Gene3D" id="4.10.60.10">
    <property type="entry name" value="Zinc finger, CCHC-type"/>
    <property type="match status" value="1"/>
</dbReference>
<dbReference type="PROSITE" id="PS50158">
    <property type="entry name" value="ZF_CCHC"/>
    <property type="match status" value="1"/>
</dbReference>
<dbReference type="GO" id="GO:0006508">
    <property type="term" value="P:proteolysis"/>
    <property type="evidence" value="ECO:0007669"/>
    <property type="project" value="UniProtKB-KW"/>
</dbReference>
<dbReference type="Gene3D" id="3.30.420.10">
    <property type="entry name" value="Ribonuclease H-like superfamily/Ribonuclease H"/>
    <property type="match status" value="1"/>
</dbReference>
<feature type="compositionally biased region" description="Polar residues" evidence="7">
    <location>
        <begin position="389"/>
        <end position="403"/>
    </location>
</feature>